<feature type="transmembrane region" description="Helical" evidence="5">
    <location>
        <begin position="151"/>
        <end position="176"/>
    </location>
</feature>
<comment type="subcellular location">
    <subcellularLocation>
        <location evidence="5">Cell membrane</location>
        <topology evidence="5">Multi-pass membrane protein</topology>
    </subcellularLocation>
    <subcellularLocation>
        <location evidence="1">Membrane</location>
        <topology evidence="1">Multi-pass membrane protein</topology>
    </subcellularLocation>
</comment>
<feature type="transmembrane region" description="Helical" evidence="5">
    <location>
        <begin position="210"/>
        <end position="233"/>
    </location>
</feature>
<dbReference type="HAMAP" id="MF_00902">
    <property type="entry name" value="TatC"/>
    <property type="match status" value="1"/>
</dbReference>
<reference evidence="6" key="1">
    <citation type="submission" date="2017-11" db="EMBL/GenBank/DDBJ databases">
        <title>Three new genomes from thermophilic consortium.</title>
        <authorList>
            <person name="Quaggio R."/>
            <person name="Amgarten D."/>
            <person name="Setubal J.C."/>
        </authorList>
    </citation>
    <scope>NUCLEOTIDE SEQUENCE</scope>
    <source>
        <strain evidence="6">ZCTH01-B2</strain>
    </source>
</reference>
<keyword evidence="5" id="KW-0653">Protein transport</keyword>
<comment type="similarity">
    <text evidence="5">Belongs to the TatC family.</text>
</comment>
<evidence type="ECO:0000313" key="7">
    <source>
        <dbReference type="Proteomes" id="UP000732377"/>
    </source>
</evidence>
<dbReference type="PANTHER" id="PTHR30371:SF0">
    <property type="entry name" value="SEC-INDEPENDENT PROTEIN TRANSLOCASE PROTEIN TATC, CHLOROPLASTIC-RELATED"/>
    <property type="match status" value="1"/>
</dbReference>
<dbReference type="GO" id="GO:0009977">
    <property type="term" value="F:proton motive force dependent protein transmembrane transporter activity"/>
    <property type="evidence" value="ECO:0007669"/>
    <property type="project" value="TreeGrafter"/>
</dbReference>
<proteinExistence type="inferred from homology"/>
<dbReference type="EMBL" id="PIUK01000216">
    <property type="protein sequence ID" value="MBY6277656.1"/>
    <property type="molecule type" value="Genomic_DNA"/>
</dbReference>
<evidence type="ECO:0000256" key="3">
    <source>
        <dbReference type="ARBA" id="ARBA00022989"/>
    </source>
</evidence>
<keyword evidence="5" id="KW-1003">Cell membrane</keyword>
<dbReference type="Pfam" id="PF00902">
    <property type="entry name" value="TatC"/>
    <property type="match status" value="1"/>
</dbReference>
<dbReference type="GO" id="GO:0065002">
    <property type="term" value="P:intracellular protein transmembrane transport"/>
    <property type="evidence" value="ECO:0007669"/>
    <property type="project" value="TreeGrafter"/>
</dbReference>
<comment type="caution">
    <text evidence="6">The sequence shown here is derived from an EMBL/GenBank/DDBJ whole genome shotgun (WGS) entry which is preliminary data.</text>
</comment>
<dbReference type="InterPro" id="IPR002033">
    <property type="entry name" value="TatC"/>
</dbReference>
<keyword evidence="4 5" id="KW-0472">Membrane</keyword>
<dbReference type="GO" id="GO:0033281">
    <property type="term" value="C:TAT protein transport complex"/>
    <property type="evidence" value="ECO:0007669"/>
    <property type="project" value="UniProtKB-UniRule"/>
</dbReference>
<evidence type="ECO:0000256" key="1">
    <source>
        <dbReference type="ARBA" id="ARBA00004141"/>
    </source>
</evidence>
<feature type="transmembrane region" description="Helical" evidence="5">
    <location>
        <begin position="102"/>
        <end position="125"/>
    </location>
</feature>
<protein>
    <recommendedName>
        <fullName evidence="5">Sec-independent protein translocase protein TatC</fullName>
    </recommendedName>
</protein>
<comment type="function">
    <text evidence="5">Part of the twin-arginine translocation (Tat) system that transports large folded proteins containing a characteristic twin-arginine motif in their signal peptide across membranes.</text>
</comment>
<dbReference type="Proteomes" id="UP000732377">
    <property type="component" value="Unassembled WGS sequence"/>
</dbReference>
<dbReference type="PANTHER" id="PTHR30371">
    <property type="entry name" value="SEC-INDEPENDENT PROTEIN TRANSLOCASE PROTEIN TATC"/>
    <property type="match status" value="1"/>
</dbReference>
<keyword evidence="2 5" id="KW-0812">Transmembrane</keyword>
<evidence type="ECO:0000256" key="4">
    <source>
        <dbReference type="ARBA" id="ARBA00023136"/>
    </source>
</evidence>
<keyword evidence="5" id="KW-0811">Translocation</keyword>
<accession>A0A953LIU8</accession>
<evidence type="ECO:0000256" key="5">
    <source>
        <dbReference type="HAMAP-Rule" id="MF_00902"/>
    </source>
</evidence>
<dbReference type="PROSITE" id="PS01218">
    <property type="entry name" value="TATC"/>
    <property type="match status" value="1"/>
</dbReference>
<organism evidence="6 7">
    <name type="scientific">Symbiobacterium thermophilum</name>
    <dbReference type="NCBI Taxonomy" id="2734"/>
    <lineage>
        <taxon>Bacteria</taxon>
        <taxon>Bacillati</taxon>
        <taxon>Bacillota</taxon>
        <taxon>Clostridia</taxon>
        <taxon>Eubacteriales</taxon>
        <taxon>Symbiobacteriaceae</taxon>
        <taxon>Symbiobacterium</taxon>
    </lineage>
</organism>
<feature type="transmembrane region" description="Helical" evidence="5">
    <location>
        <begin position="188"/>
        <end position="204"/>
    </location>
</feature>
<dbReference type="GO" id="GO:0043953">
    <property type="term" value="P:protein transport by the Tat complex"/>
    <property type="evidence" value="ECO:0007669"/>
    <property type="project" value="UniProtKB-UniRule"/>
</dbReference>
<evidence type="ECO:0000256" key="2">
    <source>
        <dbReference type="ARBA" id="ARBA00022692"/>
    </source>
</evidence>
<sequence length="238" mass="26576">MQDKELTLVEHLTELRERIIKSLIAVAIGFFAAVFLSQPVFQHIMEQAKVDGVQLIQYTFGDTFLTQIKLALILGLVLAFPVVLYQVIAFILPALKPEEKRLLFIGLPFATGLFLAGWAFGYFIVVPITKEFFKSMAQASLVEVAVTPSNYLSFILGICNPLGIAFELPLVVLILARIGLVTHQFLGRVRKYAFLALMILAAVLSPPDVISMIIFLVPLYGLYEFSIILARFAQPKER</sequence>
<gene>
    <name evidence="5 6" type="primary">tatC</name>
    <name evidence="6" type="ORF">CWE10_15890</name>
</gene>
<dbReference type="AlphaFoldDB" id="A0A953LIU8"/>
<comment type="subunit">
    <text evidence="5">Forms a complex with TatA.</text>
</comment>
<keyword evidence="3 5" id="KW-1133">Transmembrane helix</keyword>
<dbReference type="PRINTS" id="PR01840">
    <property type="entry name" value="TATCFAMILY"/>
</dbReference>
<feature type="transmembrane region" description="Helical" evidence="5">
    <location>
        <begin position="20"/>
        <end position="41"/>
    </location>
</feature>
<feature type="transmembrane region" description="Helical" evidence="5">
    <location>
        <begin position="70"/>
        <end position="95"/>
    </location>
</feature>
<name>A0A953LIU8_SYMTR</name>
<evidence type="ECO:0000313" key="6">
    <source>
        <dbReference type="EMBL" id="MBY6277656.1"/>
    </source>
</evidence>
<keyword evidence="5" id="KW-0813">Transport</keyword>
<dbReference type="NCBIfam" id="TIGR00945">
    <property type="entry name" value="tatC"/>
    <property type="match status" value="1"/>
</dbReference>
<dbReference type="RefSeq" id="WP_273380951.1">
    <property type="nucleotide sequence ID" value="NZ_PIUK01000216.1"/>
</dbReference>
<dbReference type="InterPro" id="IPR019820">
    <property type="entry name" value="Sec-indep_translocase_CS"/>
</dbReference>